<name>A0ABS1HGM0_9BACT</name>
<protein>
    <submittedName>
        <fullName evidence="1">Uncharacterized protein</fullName>
    </submittedName>
</protein>
<gene>
    <name evidence="1" type="ORF">JIV24_05105</name>
</gene>
<accession>A0ABS1HGM0</accession>
<dbReference type="RefSeq" id="WP_200463943.1">
    <property type="nucleotide sequence ID" value="NZ_JAENRR010000008.1"/>
</dbReference>
<organism evidence="1 2">
    <name type="scientific">Carboxylicivirga marina</name>
    <dbReference type="NCBI Taxonomy" id="2800988"/>
    <lineage>
        <taxon>Bacteria</taxon>
        <taxon>Pseudomonadati</taxon>
        <taxon>Bacteroidota</taxon>
        <taxon>Bacteroidia</taxon>
        <taxon>Marinilabiliales</taxon>
        <taxon>Marinilabiliaceae</taxon>
        <taxon>Carboxylicivirga</taxon>
    </lineage>
</organism>
<evidence type="ECO:0000313" key="1">
    <source>
        <dbReference type="EMBL" id="MBK3516712.1"/>
    </source>
</evidence>
<evidence type="ECO:0000313" key="2">
    <source>
        <dbReference type="Proteomes" id="UP000605676"/>
    </source>
</evidence>
<reference evidence="1 2" key="1">
    <citation type="submission" date="2021-01" db="EMBL/GenBank/DDBJ databases">
        <title>Carboxyliciviraga sp.nov., isolated from coastal sediments.</title>
        <authorList>
            <person name="Lu D."/>
            <person name="Zhang T."/>
        </authorList>
    </citation>
    <scope>NUCLEOTIDE SEQUENCE [LARGE SCALE GENOMIC DNA]</scope>
    <source>
        <strain evidence="1 2">N1Y132</strain>
    </source>
</reference>
<sequence length="646" mass="73285">MVKVYELKYDDFQGKEVIISIYDANETVQGEITSIKGDVNPFSVTYNCDKNIITSNATLSILSEVDRQFEWMIDRDRFRWVIKVERAATLIWEGYIDTESYEEDYGDTFNYFVTFQCNDGLGLLNRVRVDEIGLDFENLVHPNEVLQKITAFYTNLNTAVSGSSSVQVENPLNLTFESFLTTVLINPSSYIDEDGEYLFCDEALESFMKPLKLKMYRAGDGLKYYNENDIKNNAPLVQGVDWENKGKGQSMSIVPAINEQVVKYDNYRVSHLVKDTLSDGASFDESTQTDNGANDGMAKYTTAKGWTLESASGHFFGRFISKDEDSNVSVDGDGFLYVKNNAKDAGNHVPAFRYVSDYPCYCCADKAVVKVTMQIRPYHASTISYWRGIVRARLKFEQNGESEYYMSNSASANIAWRVNENHIDLLCQTEDGTNTEIKGTPEYDELENEGWFTVCVRNNFPLSRNGNGKMTFEILDSIDLFGGETGGNAAEGVLIKNLALEVTSEEGDNKVTEYKMFDDALKYRDKKSTTIYCGTHQGGLELGQFLIKEADANAPLYPAKYMPVSKVKYTTDNQLYDTIEDYLLESNYNQDSEARIRLSNILINTLDVYPDNIIKEDGYPTKTFKLEKVEKDFERGLSKITIKEII</sequence>
<keyword evidence="2" id="KW-1185">Reference proteome</keyword>
<dbReference type="Proteomes" id="UP000605676">
    <property type="component" value="Unassembled WGS sequence"/>
</dbReference>
<proteinExistence type="predicted"/>
<comment type="caution">
    <text evidence="1">The sequence shown here is derived from an EMBL/GenBank/DDBJ whole genome shotgun (WGS) entry which is preliminary data.</text>
</comment>
<dbReference type="EMBL" id="JAENRR010000008">
    <property type="protein sequence ID" value="MBK3516712.1"/>
    <property type="molecule type" value="Genomic_DNA"/>
</dbReference>